<dbReference type="InterPro" id="IPR051859">
    <property type="entry name" value="DCAF"/>
</dbReference>
<dbReference type="InterPro" id="IPR001680">
    <property type="entry name" value="WD40_rpt"/>
</dbReference>
<keyword evidence="6" id="KW-1185">Reference proteome</keyword>
<dbReference type="PROSITE" id="PS50082">
    <property type="entry name" value="WD_REPEATS_2"/>
    <property type="match status" value="2"/>
</dbReference>
<dbReference type="EMBL" id="SGPM01000010">
    <property type="protein sequence ID" value="THH33102.1"/>
    <property type="molecule type" value="Genomic_DNA"/>
</dbReference>
<evidence type="ECO:0000256" key="1">
    <source>
        <dbReference type="ARBA" id="ARBA00022574"/>
    </source>
</evidence>
<feature type="region of interest" description="Disordered" evidence="4">
    <location>
        <begin position="1"/>
        <end position="24"/>
    </location>
</feature>
<keyword evidence="2" id="KW-0677">Repeat</keyword>
<evidence type="ECO:0000256" key="3">
    <source>
        <dbReference type="PROSITE-ProRule" id="PRU00221"/>
    </source>
</evidence>
<feature type="repeat" description="WD" evidence="3">
    <location>
        <begin position="353"/>
        <end position="387"/>
    </location>
</feature>
<sequence>MSTNSIWNFDPAEGEDDGSTQNNAFRTFLNAAVIDLQRLDPHAHEEEPQASGGRSGQRVITISAGDLRRYLALASRQDGEEGQEGEGEDEDDDEYRPEDDDDEDYEYMPAAPPGPHGRWFEEVKDPKEQGLALLHGGEFGRIGHQLKSRANDNNIARTLLRRGAQVRPVPREDIASDIVPNSDGTAVASYQANAYVGQYSSDSSFYYTCVRDFMLHIYDTTQPIAPNTPGGISRFRDTGHETSMKLIKSIRAYADRWTITDSHLSPDNQRMIYATVSNNVYMTSTLDQSSTTTAINFADRTTRRRRGLEYDHDEDHYSIWSCKFSADGNEIVAGGREMIFVYDLLAEKRTAKIKAHEDDINSCCWADTASGNILISASDDTVLKVWDRRSLGGESQTPSGVLIGHTEGITYVSAKGDGRYVISNGKDQNIRLWDLRMMRSNQEYEQVKGRHYGIPHFDYRSGSYPKPRTRAHPKDCSVMQYTGHEVLRTLIRCHFSPAETTGGQYIYSGSADGRIHVWSLDGRVVQVLDRSRTLPMAFDPSSPDPPPTEGQRRRICVRDVSWHSQEPILMSAGWLGTGWGSREASIVARHEWKGLSKMKYALSDYVEKQKAERDERALRRSMLAGRTSSMPGAFGEDSDEDM</sequence>
<feature type="repeat" description="WD" evidence="3">
    <location>
        <begin position="402"/>
        <end position="443"/>
    </location>
</feature>
<protein>
    <submittedName>
        <fullName evidence="5">Uncharacterized protein</fullName>
    </submittedName>
</protein>
<dbReference type="Proteomes" id="UP000308730">
    <property type="component" value="Unassembled WGS sequence"/>
</dbReference>
<dbReference type="GO" id="GO:0043161">
    <property type="term" value="P:proteasome-mediated ubiquitin-dependent protein catabolic process"/>
    <property type="evidence" value="ECO:0007669"/>
    <property type="project" value="TreeGrafter"/>
</dbReference>
<name>A0A4S4N2E4_9APHY</name>
<dbReference type="AlphaFoldDB" id="A0A4S4N2E4"/>
<dbReference type="InterPro" id="IPR020472">
    <property type="entry name" value="WD40_PAC1"/>
</dbReference>
<feature type="region of interest" description="Disordered" evidence="4">
    <location>
        <begin position="39"/>
        <end position="58"/>
    </location>
</feature>
<feature type="compositionally biased region" description="Acidic residues" evidence="4">
    <location>
        <begin position="80"/>
        <end position="106"/>
    </location>
</feature>
<dbReference type="PANTHER" id="PTHR19847:SF7">
    <property type="entry name" value="DDB1- AND CUL4-ASSOCIATED FACTOR 11"/>
    <property type="match status" value="1"/>
</dbReference>
<comment type="caution">
    <text evidence="5">The sequence shown here is derived from an EMBL/GenBank/DDBJ whole genome shotgun (WGS) entry which is preliminary data.</text>
</comment>
<evidence type="ECO:0000256" key="4">
    <source>
        <dbReference type="SAM" id="MobiDB-lite"/>
    </source>
</evidence>
<gene>
    <name evidence="5" type="ORF">EUX98_g1080</name>
</gene>
<feature type="region of interest" description="Disordered" evidence="4">
    <location>
        <begin position="613"/>
        <end position="642"/>
    </location>
</feature>
<dbReference type="PRINTS" id="PR00320">
    <property type="entry name" value="GPROTEINBRPT"/>
</dbReference>
<reference evidence="5 6" key="1">
    <citation type="submission" date="2019-02" db="EMBL/GenBank/DDBJ databases">
        <title>Genome sequencing of the rare red list fungi Antrodiella citrinella (Flaviporus citrinellus).</title>
        <authorList>
            <person name="Buettner E."/>
            <person name="Kellner H."/>
        </authorList>
    </citation>
    <scope>NUCLEOTIDE SEQUENCE [LARGE SCALE GENOMIC DNA]</scope>
    <source>
        <strain evidence="5 6">DSM 108506</strain>
    </source>
</reference>
<dbReference type="Pfam" id="PF00400">
    <property type="entry name" value="WD40"/>
    <property type="match status" value="3"/>
</dbReference>
<feature type="region of interest" description="Disordered" evidence="4">
    <location>
        <begin position="74"/>
        <end position="114"/>
    </location>
</feature>
<dbReference type="PROSITE" id="PS50294">
    <property type="entry name" value="WD_REPEATS_REGION"/>
    <property type="match status" value="2"/>
</dbReference>
<organism evidence="5 6">
    <name type="scientific">Antrodiella citrinella</name>
    <dbReference type="NCBI Taxonomy" id="2447956"/>
    <lineage>
        <taxon>Eukaryota</taxon>
        <taxon>Fungi</taxon>
        <taxon>Dikarya</taxon>
        <taxon>Basidiomycota</taxon>
        <taxon>Agaricomycotina</taxon>
        <taxon>Agaricomycetes</taxon>
        <taxon>Polyporales</taxon>
        <taxon>Steccherinaceae</taxon>
        <taxon>Antrodiella</taxon>
    </lineage>
</organism>
<accession>A0A4S4N2E4</accession>
<evidence type="ECO:0000256" key="2">
    <source>
        <dbReference type="ARBA" id="ARBA00022737"/>
    </source>
</evidence>
<dbReference type="SMART" id="SM00320">
    <property type="entry name" value="WD40"/>
    <property type="match status" value="6"/>
</dbReference>
<dbReference type="Gene3D" id="2.130.10.10">
    <property type="entry name" value="YVTN repeat-like/Quinoprotein amine dehydrogenase"/>
    <property type="match status" value="1"/>
</dbReference>
<dbReference type="InterPro" id="IPR036322">
    <property type="entry name" value="WD40_repeat_dom_sf"/>
</dbReference>
<evidence type="ECO:0000313" key="5">
    <source>
        <dbReference type="EMBL" id="THH33102.1"/>
    </source>
</evidence>
<dbReference type="SUPFAM" id="SSF50978">
    <property type="entry name" value="WD40 repeat-like"/>
    <property type="match status" value="1"/>
</dbReference>
<dbReference type="GO" id="GO:0080008">
    <property type="term" value="C:Cul4-RING E3 ubiquitin ligase complex"/>
    <property type="evidence" value="ECO:0007669"/>
    <property type="project" value="TreeGrafter"/>
</dbReference>
<keyword evidence="1 3" id="KW-0853">WD repeat</keyword>
<dbReference type="OrthoDB" id="63070at2759"/>
<proteinExistence type="predicted"/>
<dbReference type="InterPro" id="IPR015943">
    <property type="entry name" value="WD40/YVTN_repeat-like_dom_sf"/>
</dbReference>
<evidence type="ECO:0000313" key="6">
    <source>
        <dbReference type="Proteomes" id="UP000308730"/>
    </source>
</evidence>
<dbReference type="PANTHER" id="PTHR19847">
    <property type="entry name" value="DDB1- AND CUL4-ASSOCIATED FACTOR 11"/>
    <property type="match status" value="1"/>
</dbReference>